<proteinExistence type="predicted"/>
<organism evidence="1 2">
    <name type="scientific">Striga hermonthica</name>
    <name type="common">Purple witchweed</name>
    <name type="synonym">Buchnera hermonthica</name>
    <dbReference type="NCBI Taxonomy" id="68872"/>
    <lineage>
        <taxon>Eukaryota</taxon>
        <taxon>Viridiplantae</taxon>
        <taxon>Streptophyta</taxon>
        <taxon>Embryophyta</taxon>
        <taxon>Tracheophyta</taxon>
        <taxon>Spermatophyta</taxon>
        <taxon>Magnoliopsida</taxon>
        <taxon>eudicotyledons</taxon>
        <taxon>Gunneridae</taxon>
        <taxon>Pentapetalae</taxon>
        <taxon>asterids</taxon>
        <taxon>lamiids</taxon>
        <taxon>Lamiales</taxon>
        <taxon>Orobanchaceae</taxon>
        <taxon>Buchnereae</taxon>
        <taxon>Striga</taxon>
    </lineage>
</organism>
<dbReference type="EMBL" id="CACSLK010027843">
    <property type="protein sequence ID" value="CAA0834232.1"/>
    <property type="molecule type" value="Genomic_DNA"/>
</dbReference>
<reference evidence="1" key="1">
    <citation type="submission" date="2019-12" db="EMBL/GenBank/DDBJ databases">
        <authorList>
            <person name="Scholes J."/>
        </authorList>
    </citation>
    <scope>NUCLEOTIDE SEQUENCE</scope>
</reference>
<dbReference type="OrthoDB" id="1938839at2759"/>
<keyword evidence="2" id="KW-1185">Reference proteome</keyword>
<protein>
    <submittedName>
        <fullName evidence="1">Cytochrome C oxidase subunit II-like-transmembrane domain</fullName>
    </submittedName>
</protein>
<name>A0A9N7NPK6_STRHE</name>
<sequence>MVRSALSSSSSFLTTAHCSPGEDYTASASEGVTVLPQTRPLGGHSEAAETAFPGQNQVVVVENEAGPSHQKSSLVLNKSLEASMRNHIARLEQSKEYTRLLEFENRDLQIRELKQDCLSCFQQVLLRHPALADQAPYHPQEAFDDFLDQRREELDKKEAEIPLEIGASTTRACKSKYGTSLVYEAEHPHEACFWRSLTHYGRRAKWVDPREGLIGEVLPVVWFVGGILDWYLIELRPSTSKGAKSKVVIKRPIAASDVAAPVTHALTRKDHNESRFQISSGRAVHPRGRKTESESTIEKATKARRLSGRKIIMNIELQYMNHEFDVEWRTAPHLTNPLDDCLLSLSLLLGELSQANLQLLALRMIKKAESQRVTAEQQHCSSWHSRMISSQIVLSHPGL</sequence>
<gene>
    <name evidence="1" type="ORF">SHERM_29472</name>
</gene>
<dbReference type="Proteomes" id="UP001153555">
    <property type="component" value="Unassembled WGS sequence"/>
</dbReference>
<comment type="caution">
    <text evidence="1">The sequence shown here is derived from an EMBL/GenBank/DDBJ whole genome shotgun (WGS) entry which is preliminary data.</text>
</comment>
<evidence type="ECO:0000313" key="2">
    <source>
        <dbReference type="Proteomes" id="UP001153555"/>
    </source>
</evidence>
<evidence type="ECO:0000313" key="1">
    <source>
        <dbReference type="EMBL" id="CAA0834232.1"/>
    </source>
</evidence>
<accession>A0A9N7NPK6</accession>
<dbReference type="AlphaFoldDB" id="A0A9N7NPK6"/>